<dbReference type="InterPro" id="IPR000014">
    <property type="entry name" value="PAS"/>
</dbReference>
<organism evidence="21 22">
    <name type="scientific">Rubricoccus marinus</name>
    <dbReference type="NCBI Taxonomy" id="716817"/>
    <lineage>
        <taxon>Bacteria</taxon>
        <taxon>Pseudomonadati</taxon>
        <taxon>Rhodothermota</taxon>
        <taxon>Rhodothermia</taxon>
        <taxon>Rhodothermales</taxon>
        <taxon>Rubricoccaceae</taxon>
        <taxon>Rubricoccus</taxon>
    </lineage>
</organism>
<dbReference type="SUPFAM" id="SSF47384">
    <property type="entry name" value="Homodimeric domain of signal transducing histidine kinase"/>
    <property type="match status" value="1"/>
</dbReference>
<dbReference type="NCBIfam" id="TIGR00229">
    <property type="entry name" value="sensory_box"/>
    <property type="match status" value="1"/>
</dbReference>
<dbReference type="SUPFAM" id="SSF52172">
    <property type="entry name" value="CheY-like"/>
    <property type="match status" value="2"/>
</dbReference>
<evidence type="ECO:0000256" key="13">
    <source>
        <dbReference type="ARBA" id="ARBA00023136"/>
    </source>
</evidence>
<dbReference type="PRINTS" id="PR00344">
    <property type="entry name" value="BCTRLSENSOR"/>
</dbReference>
<keyword evidence="10" id="KW-0067">ATP-binding</keyword>
<dbReference type="SMART" id="SM00448">
    <property type="entry name" value="REC"/>
    <property type="match status" value="2"/>
</dbReference>
<dbReference type="GO" id="GO:0000155">
    <property type="term" value="F:phosphorelay sensor kinase activity"/>
    <property type="evidence" value="ECO:0007669"/>
    <property type="project" value="InterPro"/>
</dbReference>
<dbReference type="PROSITE" id="PS50924">
    <property type="entry name" value="MHYT"/>
    <property type="match status" value="1"/>
</dbReference>
<dbReference type="OrthoDB" id="9811889at2"/>
<feature type="transmembrane region" description="Helical" evidence="15">
    <location>
        <begin position="104"/>
        <end position="122"/>
    </location>
</feature>
<dbReference type="InterPro" id="IPR005330">
    <property type="entry name" value="MHYT_dom"/>
</dbReference>
<reference evidence="21 22" key="1">
    <citation type="submission" date="2016-11" db="EMBL/GenBank/DDBJ databases">
        <title>Study of marine rhodopsin-containing bacteria.</title>
        <authorList>
            <person name="Yoshizawa S."/>
            <person name="Kumagai Y."/>
            <person name="Kogure K."/>
        </authorList>
    </citation>
    <scope>NUCLEOTIDE SEQUENCE [LARGE SCALE GENOMIC DNA]</scope>
    <source>
        <strain evidence="21 22">SG-29</strain>
    </source>
</reference>
<dbReference type="InterPro" id="IPR001789">
    <property type="entry name" value="Sig_transdc_resp-reg_receiver"/>
</dbReference>
<keyword evidence="6" id="KW-0808">Transferase</keyword>
<dbReference type="Gene3D" id="3.40.50.2300">
    <property type="match status" value="2"/>
</dbReference>
<evidence type="ECO:0000256" key="3">
    <source>
        <dbReference type="ARBA" id="ARBA00012438"/>
    </source>
</evidence>
<dbReference type="Gene3D" id="3.30.565.10">
    <property type="entry name" value="Histidine kinase-like ATPase, C-terminal domain"/>
    <property type="match status" value="1"/>
</dbReference>
<evidence type="ECO:0000256" key="10">
    <source>
        <dbReference type="ARBA" id="ARBA00022840"/>
    </source>
</evidence>
<dbReference type="GO" id="GO:0005524">
    <property type="term" value="F:ATP binding"/>
    <property type="evidence" value="ECO:0007669"/>
    <property type="project" value="UniProtKB-KW"/>
</dbReference>
<keyword evidence="4" id="KW-1003">Cell membrane</keyword>
<dbReference type="PROSITE" id="PS50110">
    <property type="entry name" value="RESPONSE_REGULATORY"/>
    <property type="match status" value="2"/>
</dbReference>
<evidence type="ECO:0000259" key="19">
    <source>
        <dbReference type="PROSITE" id="PS50112"/>
    </source>
</evidence>
<evidence type="ECO:0000259" key="17">
    <source>
        <dbReference type="PROSITE" id="PS50109"/>
    </source>
</evidence>
<dbReference type="InterPro" id="IPR004358">
    <property type="entry name" value="Sig_transdc_His_kin-like_C"/>
</dbReference>
<feature type="coiled-coil region" evidence="16">
    <location>
        <begin position="386"/>
        <end position="419"/>
    </location>
</feature>
<feature type="transmembrane region" description="Helical" evidence="15">
    <location>
        <begin position="12"/>
        <end position="33"/>
    </location>
</feature>
<protein>
    <recommendedName>
        <fullName evidence="3">histidine kinase</fullName>
        <ecNumber evidence="3">2.7.13.3</ecNumber>
    </recommendedName>
</protein>
<dbReference type="PROSITE" id="PS50109">
    <property type="entry name" value="HIS_KIN"/>
    <property type="match status" value="1"/>
</dbReference>
<dbReference type="FunFam" id="1.10.287.130:FF:000003">
    <property type="entry name" value="Histidine kinase"/>
    <property type="match status" value="1"/>
</dbReference>
<evidence type="ECO:0000259" key="20">
    <source>
        <dbReference type="PROSITE" id="PS50924"/>
    </source>
</evidence>
<dbReference type="PANTHER" id="PTHR45339:SF1">
    <property type="entry name" value="HYBRID SIGNAL TRANSDUCTION HISTIDINE KINASE J"/>
    <property type="match status" value="1"/>
</dbReference>
<comment type="catalytic activity">
    <reaction evidence="1">
        <text>ATP + protein L-histidine = ADP + protein N-phospho-L-histidine.</text>
        <dbReference type="EC" id="2.7.13.3"/>
    </reaction>
</comment>
<dbReference type="RefSeq" id="WP_094549520.1">
    <property type="nucleotide sequence ID" value="NZ_MQWB01000001.1"/>
</dbReference>
<evidence type="ECO:0000256" key="16">
    <source>
        <dbReference type="SAM" id="Coils"/>
    </source>
</evidence>
<evidence type="ECO:0000313" key="22">
    <source>
        <dbReference type="Proteomes" id="UP000216446"/>
    </source>
</evidence>
<dbReference type="Pfam" id="PF00072">
    <property type="entry name" value="Response_reg"/>
    <property type="match status" value="2"/>
</dbReference>
<dbReference type="GO" id="GO:0006355">
    <property type="term" value="P:regulation of DNA-templated transcription"/>
    <property type="evidence" value="ECO:0007669"/>
    <property type="project" value="InterPro"/>
</dbReference>
<name>A0A259U1F8_9BACT</name>
<dbReference type="GO" id="GO:0005886">
    <property type="term" value="C:plasma membrane"/>
    <property type="evidence" value="ECO:0007669"/>
    <property type="project" value="UniProtKB-SubCell"/>
</dbReference>
<evidence type="ECO:0000256" key="8">
    <source>
        <dbReference type="ARBA" id="ARBA00022741"/>
    </source>
</evidence>
<evidence type="ECO:0000256" key="1">
    <source>
        <dbReference type="ARBA" id="ARBA00000085"/>
    </source>
</evidence>
<feature type="domain" description="Response regulatory" evidence="18">
    <location>
        <begin position="838"/>
        <end position="960"/>
    </location>
</feature>
<dbReference type="Pfam" id="PF00989">
    <property type="entry name" value="PAS"/>
    <property type="match status" value="1"/>
</dbReference>
<dbReference type="InterPro" id="IPR003661">
    <property type="entry name" value="HisK_dim/P_dom"/>
</dbReference>
<keyword evidence="8" id="KW-0547">Nucleotide-binding</keyword>
<keyword evidence="7 15" id="KW-0812">Transmembrane</keyword>
<dbReference type="PANTHER" id="PTHR45339">
    <property type="entry name" value="HYBRID SIGNAL TRANSDUCTION HISTIDINE KINASE J"/>
    <property type="match status" value="1"/>
</dbReference>
<feature type="transmembrane region" description="Helical" evidence="15">
    <location>
        <begin position="45"/>
        <end position="67"/>
    </location>
</feature>
<accession>A0A259U1F8</accession>
<dbReference type="InterPro" id="IPR035965">
    <property type="entry name" value="PAS-like_dom_sf"/>
</dbReference>
<evidence type="ECO:0000256" key="4">
    <source>
        <dbReference type="ARBA" id="ARBA00022475"/>
    </source>
</evidence>
<dbReference type="InterPro" id="IPR036097">
    <property type="entry name" value="HisK_dim/P_sf"/>
</dbReference>
<proteinExistence type="predicted"/>
<keyword evidence="9" id="KW-0418">Kinase</keyword>
<dbReference type="EMBL" id="MQWB01000001">
    <property type="protein sequence ID" value="OZC03776.1"/>
    <property type="molecule type" value="Genomic_DNA"/>
</dbReference>
<dbReference type="SUPFAM" id="SSF55785">
    <property type="entry name" value="PYP-like sensor domain (PAS domain)"/>
    <property type="match status" value="1"/>
</dbReference>
<feature type="domain" description="PAS" evidence="19">
    <location>
        <begin position="266"/>
        <end position="337"/>
    </location>
</feature>
<evidence type="ECO:0000256" key="9">
    <source>
        <dbReference type="ARBA" id="ARBA00022777"/>
    </source>
</evidence>
<evidence type="ECO:0000256" key="12">
    <source>
        <dbReference type="ARBA" id="ARBA00023012"/>
    </source>
</evidence>
<dbReference type="InterPro" id="IPR003594">
    <property type="entry name" value="HATPase_dom"/>
</dbReference>
<dbReference type="InterPro" id="IPR005467">
    <property type="entry name" value="His_kinase_dom"/>
</dbReference>
<dbReference type="SMART" id="SM00091">
    <property type="entry name" value="PAS"/>
    <property type="match status" value="1"/>
</dbReference>
<dbReference type="InterPro" id="IPR011006">
    <property type="entry name" value="CheY-like_superfamily"/>
</dbReference>
<dbReference type="SMART" id="SM00387">
    <property type="entry name" value="HATPase_c"/>
    <property type="match status" value="1"/>
</dbReference>
<evidence type="ECO:0000256" key="7">
    <source>
        <dbReference type="ARBA" id="ARBA00022692"/>
    </source>
</evidence>
<dbReference type="Pfam" id="PF02518">
    <property type="entry name" value="HATPase_c"/>
    <property type="match status" value="1"/>
</dbReference>
<evidence type="ECO:0000259" key="18">
    <source>
        <dbReference type="PROSITE" id="PS50110"/>
    </source>
</evidence>
<dbReference type="CDD" id="cd16922">
    <property type="entry name" value="HATPase_EvgS-ArcB-TorS-like"/>
    <property type="match status" value="1"/>
</dbReference>
<dbReference type="Proteomes" id="UP000216446">
    <property type="component" value="Unassembled WGS sequence"/>
</dbReference>
<feature type="transmembrane region" description="Helical" evidence="15">
    <location>
        <begin position="214"/>
        <end position="238"/>
    </location>
</feature>
<dbReference type="InterPro" id="IPR013767">
    <property type="entry name" value="PAS_fold"/>
</dbReference>
<keyword evidence="5 14" id="KW-0597">Phosphoprotein</keyword>
<dbReference type="CDD" id="cd17546">
    <property type="entry name" value="REC_hyHK_CKI1_RcsC-like"/>
    <property type="match status" value="2"/>
</dbReference>
<dbReference type="SUPFAM" id="SSF55874">
    <property type="entry name" value="ATPase domain of HSP90 chaperone/DNA topoisomerase II/histidine kinase"/>
    <property type="match status" value="1"/>
</dbReference>
<evidence type="ECO:0000256" key="15">
    <source>
        <dbReference type="PROSITE-ProRule" id="PRU00244"/>
    </source>
</evidence>
<gene>
    <name evidence="21" type="ORF">BSZ36_12755</name>
</gene>
<keyword evidence="16" id="KW-0175">Coiled coil</keyword>
<dbReference type="InterPro" id="IPR036890">
    <property type="entry name" value="HATPase_C_sf"/>
</dbReference>
<comment type="subcellular location">
    <subcellularLocation>
        <location evidence="2">Cell membrane</location>
        <topology evidence="2">Multi-pass membrane protein</topology>
    </subcellularLocation>
</comment>
<dbReference type="SMART" id="SM00388">
    <property type="entry name" value="HisKA"/>
    <property type="match status" value="1"/>
</dbReference>
<evidence type="ECO:0000256" key="11">
    <source>
        <dbReference type="ARBA" id="ARBA00022989"/>
    </source>
</evidence>
<evidence type="ECO:0000256" key="2">
    <source>
        <dbReference type="ARBA" id="ARBA00004651"/>
    </source>
</evidence>
<dbReference type="EC" id="2.7.13.3" evidence="3"/>
<feature type="domain" description="Histidine kinase" evidence="17">
    <location>
        <begin position="427"/>
        <end position="651"/>
    </location>
</feature>
<keyword evidence="12" id="KW-0902">Two-component regulatory system</keyword>
<dbReference type="Gene3D" id="3.30.450.20">
    <property type="entry name" value="PAS domain"/>
    <property type="match status" value="1"/>
</dbReference>
<feature type="domain" description="MHYT" evidence="20">
    <location>
        <begin position="8"/>
        <end position="201"/>
    </location>
</feature>
<dbReference type="PROSITE" id="PS50112">
    <property type="entry name" value="PAS"/>
    <property type="match status" value="1"/>
</dbReference>
<sequence>MPLLFGSYDPLLVALSYAVATLASFTALSFAWRVARTTGAAAHRWLAAGAVGMGTGIWSMHFVGMLAYHPGMPMTYDPLLTAVSVAVAIVSSALALWIGTRPGLNTAGIAGAGVVLGIGIAGMHYTGMASMRTPASIRYDPVLLAASIAVAIGAAVAALWIFSKLSSRERPHIGLTSLAALVMGLAVCGMHYTGMAAVILTPHEGHAMASGDGAGWMALGVGGGTALILLGSLVALLFDYRYSLAVASEARLSQLVDERTAELEGQRRLLRAVTDAAPDAVITVNSRDVVVDMNPATERLLGFPRDVLIGARLADHVVPAAFRDEHRAKLARYAETGEPGSLLQRLELPALTARGEEIPCEVTFVPVGTGSGQALFTMYLHDLRSREAAVAAVTEAKEAAEAAREAAEASAEAARAATQAKSEFLANMSHEIRTPMNGVIGMTSLLVETPLDEEQVEFVETIRASGDALLTIINDILDFSKIEAGQVDLEEAPFDVRDCTEAALDLIAPTAAEKGVELAYAVEDGVPGRVVGDVTRVRQVLVNLLSNAVKFTAEGSVCVRVSTVPSNALVGSRTMLQFAVEDTGIGIAPDKLAVVFESFSQADASTTRQYGGTGLGLTISRRLASMMNGSLSAESELGTGSTFTFKVPVEVAAMERRVFLQVNQPALQGRRILIVDDNAVNLDILTRLAERWGMAHEAVTSGPAALAAASVAETTGRPFDLVLLDVQMPDMNGVETARRLQSVLDKAPLMVMLTSINRDGALRDQAKAAGVHTVLYKPTKPAALHDTLVQALSATHKAQRASAIPAPVNRSAWVARSAAAPGASASGPSSGAPAPRLRVLVAEDNTINQKVATRLLSRLNVRADVVADGAEAIAAVRAQDAAGYPYALVLMDLNMPVLDGLEATRQLRALGAAIQQPRIVALTANAMDGDRERCLEAGCDAYLAKPVRSEDIARAVEETAAASGEPVLAE</sequence>
<feature type="modified residue" description="4-aspartylphosphate" evidence="14">
    <location>
        <position position="892"/>
    </location>
</feature>
<evidence type="ECO:0000256" key="6">
    <source>
        <dbReference type="ARBA" id="ARBA00022679"/>
    </source>
</evidence>
<keyword evidence="11 15" id="KW-1133">Transmembrane helix</keyword>
<feature type="domain" description="Response regulatory" evidence="18">
    <location>
        <begin position="671"/>
        <end position="792"/>
    </location>
</feature>
<dbReference type="InParanoid" id="A0A259U1F8"/>
<evidence type="ECO:0000256" key="5">
    <source>
        <dbReference type="ARBA" id="ARBA00022553"/>
    </source>
</evidence>
<feature type="transmembrane region" description="Helical" evidence="15">
    <location>
        <begin position="79"/>
        <end position="97"/>
    </location>
</feature>
<dbReference type="Pfam" id="PF00512">
    <property type="entry name" value="HisKA"/>
    <property type="match status" value="1"/>
</dbReference>
<keyword evidence="13 15" id="KW-0472">Membrane</keyword>
<feature type="transmembrane region" description="Helical" evidence="15">
    <location>
        <begin position="142"/>
        <end position="162"/>
    </location>
</feature>
<keyword evidence="22" id="KW-1185">Reference proteome</keyword>
<dbReference type="AlphaFoldDB" id="A0A259U1F8"/>
<dbReference type="Pfam" id="PF03707">
    <property type="entry name" value="MHYT"/>
    <property type="match status" value="2"/>
</dbReference>
<evidence type="ECO:0000313" key="21">
    <source>
        <dbReference type="EMBL" id="OZC03776.1"/>
    </source>
</evidence>
<dbReference type="Gene3D" id="1.10.287.130">
    <property type="match status" value="1"/>
</dbReference>
<feature type="transmembrane region" description="Helical" evidence="15">
    <location>
        <begin position="174"/>
        <end position="194"/>
    </location>
</feature>
<comment type="caution">
    <text evidence="21">The sequence shown here is derived from an EMBL/GenBank/DDBJ whole genome shotgun (WGS) entry which is preliminary data.</text>
</comment>
<dbReference type="FunFam" id="3.30.565.10:FF:000010">
    <property type="entry name" value="Sensor histidine kinase RcsC"/>
    <property type="match status" value="1"/>
</dbReference>
<dbReference type="CDD" id="cd00130">
    <property type="entry name" value="PAS"/>
    <property type="match status" value="1"/>
</dbReference>
<evidence type="ECO:0000256" key="14">
    <source>
        <dbReference type="PROSITE-ProRule" id="PRU00169"/>
    </source>
</evidence>
<feature type="modified residue" description="4-aspartylphosphate" evidence="14">
    <location>
        <position position="725"/>
    </location>
</feature>
<dbReference type="CDD" id="cd00082">
    <property type="entry name" value="HisKA"/>
    <property type="match status" value="1"/>
</dbReference>